<evidence type="ECO:0000313" key="2">
    <source>
        <dbReference type="Proteomes" id="UP000324222"/>
    </source>
</evidence>
<evidence type="ECO:0000313" key="1">
    <source>
        <dbReference type="EMBL" id="MPC28173.1"/>
    </source>
</evidence>
<accession>A0A5B7E4H2</accession>
<comment type="caution">
    <text evidence="1">The sequence shown here is derived from an EMBL/GenBank/DDBJ whole genome shotgun (WGS) entry which is preliminary data.</text>
</comment>
<name>A0A5B7E4H2_PORTR</name>
<keyword evidence="2" id="KW-1185">Reference proteome</keyword>
<proteinExistence type="predicted"/>
<sequence length="75" mass="7948">MSGILQHKTTIEGYQLKPDHAAEIQTVFCSFHTHLLCTSAASHSLTPATSNFVTPASPSLTTCNVLAFMVSLNGA</sequence>
<gene>
    <name evidence="1" type="ORF">E2C01_021367</name>
</gene>
<dbReference type="AlphaFoldDB" id="A0A5B7E4H2"/>
<protein>
    <submittedName>
        <fullName evidence="1">Uncharacterized protein</fullName>
    </submittedName>
</protein>
<reference evidence="1 2" key="1">
    <citation type="submission" date="2019-05" db="EMBL/GenBank/DDBJ databases">
        <title>Another draft genome of Portunus trituberculatus and its Hox gene families provides insights of decapod evolution.</title>
        <authorList>
            <person name="Jeong J.-H."/>
            <person name="Song I."/>
            <person name="Kim S."/>
            <person name="Choi T."/>
            <person name="Kim D."/>
            <person name="Ryu S."/>
            <person name="Kim W."/>
        </authorList>
    </citation>
    <scope>NUCLEOTIDE SEQUENCE [LARGE SCALE GENOMIC DNA]</scope>
    <source>
        <tissue evidence="1">Muscle</tissue>
    </source>
</reference>
<organism evidence="1 2">
    <name type="scientific">Portunus trituberculatus</name>
    <name type="common">Swimming crab</name>
    <name type="synonym">Neptunus trituberculatus</name>
    <dbReference type="NCBI Taxonomy" id="210409"/>
    <lineage>
        <taxon>Eukaryota</taxon>
        <taxon>Metazoa</taxon>
        <taxon>Ecdysozoa</taxon>
        <taxon>Arthropoda</taxon>
        <taxon>Crustacea</taxon>
        <taxon>Multicrustacea</taxon>
        <taxon>Malacostraca</taxon>
        <taxon>Eumalacostraca</taxon>
        <taxon>Eucarida</taxon>
        <taxon>Decapoda</taxon>
        <taxon>Pleocyemata</taxon>
        <taxon>Brachyura</taxon>
        <taxon>Eubrachyura</taxon>
        <taxon>Portunoidea</taxon>
        <taxon>Portunidae</taxon>
        <taxon>Portuninae</taxon>
        <taxon>Portunus</taxon>
    </lineage>
</organism>
<dbReference type="Proteomes" id="UP000324222">
    <property type="component" value="Unassembled WGS sequence"/>
</dbReference>
<dbReference type="EMBL" id="VSRR010001867">
    <property type="protein sequence ID" value="MPC28173.1"/>
    <property type="molecule type" value="Genomic_DNA"/>
</dbReference>